<reference evidence="2 3" key="1">
    <citation type="submission" date="2019-03" db="EMBL/GenBank/DDBJ databases">
        <title>Genomic Encyclopedia of Type Strains, Phase IV (KMG-IV): sequencing the most valuable type-strain genomes for metagenomic binning, comparative biology and taxonomic classification.</title>
        <authorList>
            <person name="Goeker M."/>
        </authorList>
    </citation>
    <scope>NUCLEOTIDE SEQUENCE [LARGE SCALE GENOMIC DNA]</scope>
    <source>
        <strain evidence="2 3">DSM 24984</strain>
    </source>
</reference>
<dbReference type="InterPro" id="IPR004013">
    <property type="entry name" value="PHP_dom"/>
</dbReference>
<dbReference type="InterPro" id="IPR052018">
    <property type="entry name" value="PHP_domain"/>
</dbReference>
<proteinExistence type="predicted"/>
<accession>A0A4R1KCE0</accession>
<organism evidence="2 3">
    <name type="scientific">Seleniivibrio woodruffii</name>
    <dbReference type="NCBI Taxonomy" id="1078050"/>
    <lineage>
        <taxon>Bacteria</taxon>
        <taxon>Pseudomonadati</taxon>
        <taxon>Deferribacterota</taxon>
        <taxon>Deferribacteres</taxon>
        <taxon>Deferribacterales</taxon>
        <taxon>Geovibrionaceae</taxon>
        <taxon>Seleniivibrio</taxon>
    </lineage>
</organism>
<dbReference type="SMART" id="SM00481">
    <property type="entry name" value="POLIIIAc"/>
    <property type="match status" value="1"/>
</dbReference>
<evidence type="ECO:0000313" key="3">
    <source>
        <dbReference type="Proteomes" id="UP000294614"/>
    </source>
</evidence>
<dbReference type="InterPro" id="IPR016195">
    <property type="entry name" value="Pol/histidinol_Pase-like"/>
</dbReference>
<gene>
    <name evidence="2" type="ORF">C8D98_1698</name>
</gene>
<dbReference type="AlphaFoldDB" id="A0A4R1KCE0"/>
<comment type="caution">
    <text evidence="2">The sequence shown here is derived from an EMBL/GenBank/DDBJ whole genome shotgun (WGS) entry which is preliminary data.</text>
</comment>
<dbReference type="GO" id="GO:0004534">
    <property type="term" value="F:5'-3' RNA exonuclease activity"/>
    <property type="evidence" value="ECO:0007669"/>
    <property type="project" value="TreeGrafter"/>
</dbReference>
<dbReference type="Gene3D" id="1.10.150.650">
    <property type="match status" value="1"/>
</dbReference>
<dbReference type="SUPFAM" id="SSF89550">
    <property type="entry name" value="PHP domain-like"/>
    <property type="match status" value="1"/>
</dbReference>
<dbReference type="EMBL" id="SMGG01000004">
    <property type="protein sequence ID" value="TCK60819.1"/>
    <property type="molecule type" value="Genomic_DNA"/>
</dbReference>
<dbReference type="PANTHER" id="PTHR42924">
    <property type="entry name" value="EXONUCLEASE"/>
    <property type="match status" value="1"/>
</dbReference>
<dbReference type="RefSeq" id="WP_132873683.1">
    <property type="nucleotide sequence ID" value="NZ_SMGG01000004.1"/>
</dbReference>
<sequence length="301" mass="34230">MEYSVGSFDLHMHSSHSSDGVLSPAQILTIVRTRGISTFSITDHNTLAACNEMKWNKGRYGSKTLFINGVELSTFHGDREIHVCAYGFNESCHTLLGILETFKRNRDLQTQMRVEKLQDMGFILDYEELHKSSGGKTPSGVTFLTELSKHKENAEKLYDYLEGEKSLSPFTNFYFDYFVKGGKAWVDVRMLDYYETIEKLKDKAVLCIAHPGLYKDREIEELITDGISCIEAYSTYHSSEQVQKYLDIARKHNLLVTAGSDFHGDRIKPGIHIGGHGCTDSSVIDPFIERVVDLKYGFYFI</sequence>
<keyword evidence="3" id="KW-1185">Reference proteome</keyword>
<dbReference type="GO" id="GO:0035312">
    <property type="term" value="F:5'-3' DNA exonuclease activity"/>
    <property type="evidence" value="ECO:0007669"/>
    <property type="project" value="TreeGrafter"/>
</dbReference>
<evidence type="ECO:0000313" key="2">
    <source>
        <dbReference type="EMBL" id="TCK60819.1"/>
    </source>
</evidence>
<dbReference type="CDD" id="cd07438">
    <property type="entry name" value="PHP_HisPPase_AMP"/>
    <property type="match status" value="1"/>
</dbReference>
<dbReference type="Gene3D" id="3.20.20.140">
    <property type="entry name" value="Metal-dependent hydrolases"/>
    <property type="match status" value="1"/>
</dbReference>
<dbReference type="Pfam" id="PF02811">
    <property type="entry name" value="PHP"/>
    <property type="match status" value="1"/>
</dbReference>
<evidence type="ECO:0000259" key="1">
    <source>
        <dbReference type="SMART" id="SM00481"/>
    </source>
</evidence>
<dbReference type="PANTHER" id="PTHR42924:SF3">
    <property type="entry name" value="POLYMERASE_HISTIDINOL PHOSPHATASE N-TERMINAL DOMAIN-CONTAINING PROTEIN"/>
    <property type="match status" value="1"/>
</dbReference>
<name>A0A4R1KCE0_9BACT</name>
<dbReference type="Proteomes" id="UP000294614">
    <property type="component" value="Unassembled WGS sequence"/>
</dbReference>
<protein>
    <recommendedName>
        <fullName evidence="1">Polymerase/histidinol phosphatase N-terminal domain-containing protein</fullName>
    </recommendedName>
</protein>
<dbReference type="InterPro" id="IPR003141">
    <property type="entry name" value="Pol/His_phosphatase_N"/>
</dbReference>
<feature type="domain" description="Polymerase/histidinol phosphatase N-terminal" evidence="1">
    <location>
        <begin position="8"/>
        <end position="76"/>
    </location>
</feature>
<dbReference type="OrthoDB" id="9804333at2"/>